<dbReference type="AlphaFoldDB" id="A0A6J2J9H6"/>
<accession>A0A6J2J9H6</accession>
<dbReference type="Proteomes" id="UP000504629">
    <property type="component" value="Unplaced"/>
</dbReference>
<dbReference type="KEGG" id="bman:114239877"/>
<evidence type="ECO:0000313" key="2">
    <source>
        <dbReference type="Proteomes" id="UP000504629"/>
    </source>
</evidence>
<feature type="chain" id="PRO_5026759965" evidence="1">
    <location>
        <begin position="18"/>
        <end position="134"/>
    </location>
</feature>
<dbReference type="GeneID" id="114239877"/>
<reference evidence="3" key="1">
    <citation type="submission" date="2025-08" db="UniProtKB">
        <authorList>
            <consortium name="RefSeq"/>
        </authorList>
    </citation>
    <scope>IDENTIFICATION</scope>
    <source>
        <tissue evidence="3">Silk gland</tissue>
    </source>
</reference>
<dbReference type="OrthoDB" id="7413146at2759"/>
<organism evidence="2 3">
    <name type="scientific">Bombyx mandarina</name>
    <name type="common">Wild silk moth</name>
    <name type="synonym">Wild silkworm</name>
    <dbReference type="NCBI Taxonomy" id="7092"/>
    <lineage>
        <taxon>Eukaryota</taxon>
        <taxon>Metazoa</taxon>
        <taxon>Ecdysozoa</taxon>
        <taxon>Arthropoda</taxon>
        <taxon>Hexapoda</taxon>
        <taxon>Insecta</taxon>
        <taxon>Pterygota</taxon>
        <taxon>Neoptera</taxon>
        <taxon>Endopterygota</taxon>
        <taxon>Lepidoptera</taxon>
        <taxon>Glossata</taxon>
        <taxon>Ditrysia</taxon>
        <taxon>Bombycoidea</taxon>
        <taxon>Bombycidae</taxon>
        <taxon>Bombycinae</taxon>
        <taxon>Bombyx</taxon>
    </lineage>
</organism>
<name>A0A6J2J9H6_BOMMA</name>
<evidence type="ECO:0000313" key="3">
    <source>
        <dbReference type="RefSeq" id="XP_028026095.1"/>
    </source>
</evidence>
<proteinExistence type="predicted"/>
<keyword evidence="2" id="KW-1185">Reference proteome</keyword>
<protein>
    <submittedName>
        <fullName evidence="3">Uncharacterized protein LOC114239877</fullName>
    </submittedName>
</protein>
<sequence>MLKLFILLFALLAPARPYLLPKRRSQPQTTTAQVYFPPELRRKGQKALIDLKIPNKLFCAEMQLQPSRQYMVLPWWYNYCQQFEEMKEKKYMNSVYYLPTYRNILNRVKVYKNLKRLSDQKMRDLQRFEMKNLL</sequence>
<dbReference type="RefSeq" id="XP_028026095.1">
    <property type="nucleotide sequence ID" value="XM_028170294.1"/>
</dbReference>
<evidence type="ECO:0000256" key="1">
    <source>
        <dbReference type="SAM" id="SignalP"/>
    </source>
</evidence>
<feature type="signal peptide" evidence="1">
    <location>
        <begin position="1"/>
        <end position="17"/>
    </location>
</feature>
<keyword evidence="1" id="KW-0732">Signal</keyword>
<gene>
    <name evidence="3" type="primary">LOC114239877</name>
</gene>